<dbReference type="EMBL" id="LJXB01000080">
    <property type="protein sequence ID" value="KPU58724.1"/>
    <property type="molecule type" value="Genomic_DNA"/>
</dbReference>
<dbReference type="Gene3D" id="2.60.40.10">
    <property type="entry name" value="Immunoglobulins"/>
    <property type="match status" value="2"/>
</dbReference>
<dbReference type="Proteomes" id="UP000050349">
    <property type="component" value="Unassembled WGS sequence"/>
</dbReference>
<comment type="caution">
    <text evidence="1">The sequence shown here is derived from an EMBL/GenBank/DDBJ whole genome shotgun (WGS) entry which is preliminary data.</text>
</comment>
<organism evidence="1 2">
    <name type="scientific">Pseudomonas fluorescens</name>
    <dbReference type="NCBI Taxonomy" id="294"/>
    <lineage>
        <taxon>Bacteria</taxon>
        <taxon>Pseudomonadati</taxon>
        <taxon>Pseudomonadota</taxon>
        <taxon>Gammaproteobacteria</taxon>
        <taxon>Pseudomonadales</taxon>
        <taxon>Pseudomonadaceae</taxon>
        <taxon>Pseudomonas</taxon>
    </lineage>
</organism>
<reference evidence="1 2" key="1">
    <citation type="submission" date="2015-09" db="EMBL/GenBank/DDBJ databases">
        <authorList>
            <person name="Jackson K.R."/>
            <person name="Lunt B.L."/>
            <person name="Fisher J.N.B."/>
            <person name="Gardner A.V."/>
            <person name="Bailey M.E."/>
            <person name="Deus L.M."/>
            <person name="Earl A.S."/>
            <person name="Gibby P.D."/>
            <person name="Hartmann K.A."/>
            <person name="Liu J.E."/>
            <person name="Manci A.M."/>
            <person name="Nielsen D.A."/>
            <person name="Solomon M.B."/>
            <person name="Breakwell D.P."/>
            <person name="Burnett S.H."/>
            <person name="Grose J.H."/>
        </authorList>
    </citation>
    <scope>NUCLEOTIDE SEQUENCE [LARGE SCALE GENOMIC DNA]</scope>
    <source>
        <strain evidence="1 2">S613</strain>
    </source>
</reference>
<dbReference type="RefSeq" id="WP_057398298.1">
    <property type="nucleotide sequence ID" value="NZ_LJXB01000080.1"/>
</dbReference>
<dbReference type="PATRIC" id="fig|294.162.peg.3291"/>
<protein>
    <submittedName>
        <fullName evidence="1">Carbohydrate-binding module 48 family protein</fullName>
    </submittedName>
</protein>
<sequence>MTAKPPNTSALTPTPPIEATAQVTFDEVLDSSGNPVGKNSVTYDKTLRFRGTAGATRALWIRDGLKQLTDVTSNDSGIWIKHFTLPDLKRYSLNAIEKSVPYDFSPQYTFVLATETPIIETVTGKDGPIENGGTYDGDSLEFSGYAPPNMEVEAFNGDTSTGKKATVNGDGLFKLTFDGLTAGTYSIKIRAANGKESSAFTFRVVLDVKLILNQVSDSQRVIPEGGTTYDDKVTVRGYARPGEDVQLRNNDTAIDGATATAREDDGLWEIELEVSPSSYSLTVQALYGEGEISEPPYAFTVVVDVKLSLDDVADSKTSIPEGGTTYDEKVTVSGYARPGRRVQLLNNGVPIGGAITPAREDDGFWEIELDVTPRSYSLTVEALYGDGEISTPPRTFTVALDVKLSLDDVADSKGSIPEDGTTYDDKVTVSGYARPGEEVQLRNNDVPVSGAKATAREDDGYWEIEIDVTPASYSLTVEALYGDGEISTPPRTFTVALDVKLSLDDVLESADGPSVPENGTTDKNQLIIKGHARPGESIQLLNGGAPIKDAIATADPDDGAWEILLDVTDGAYSLAAKANYGDGEITAPPRTFTVASIIQPHNTHVYDSDGLIEDNGKTSYNQVFVRGDAAPLAAIRLKINGVIDPTPEPTDDTGKWVRFVRNLNYETTYRFIAVADYGDNAESNPWTITTEALDVKPVIECVKDSNGNAVLEGGYTADKSLRFIGKASPHHTVEVWNGNQQMPGTTADEKGDWSRQYDLSPGFYNITIKVKDIESSPPRTFYVVENSELIIDKVTDENGVPIPNYGSVSHRKLIHFYGSGAYQNSGLKLYVDDVFAGRGTADESGGFRINTGSLSMGGPYRFQVRGVNEQVSQDWYIRIT</sequence>
<dbReference type="InterPro" id="IPR013783">
    <property type="entry name" value="Ig-like_fold"/>
</dbReference>
<gene>
    <name evidence="1" type="ORF">AN403_2800</name>
</gene>
<name>A0A0P8WZQ2_PSEFL</name>
<dbReference type="OrthoDB" id="6845417at2"/>
<proteinExistence type="predicted"/>
<dbReference type="AlphaFoldDB" id="A0A0P8WZQ2"/>
<evidence type="ECO:0000313" key="1">
    <source>
        <dbReference type="EMBL" id="KPU58724.1"/>
    </source>
</evidence>
<accession>A0A0P8WZQ2</accession>
<evidence type="ECO:0000313" key="2">
    <source>
        <dbReference type="Proteomes" id="UP000050349"/>
    </source>
</evidence>